<dbReference type="InterPro" id="IPR050238">
    <property type="entry name" value="DNA_Rep/Repair_Clamp_Loader"/>
</dbReference>
<proteinExistence type="predicted"/>
<keyword evidence="4" id="KW-1185">Reference proteome</keyword>
<dbReference type="NCBIfam" id="NF005677">
    <property type="entry name" value="PRK07471.1"/>
    <property type="match status" value="1"/>
</dbReference>
<sequence length="378" mass="40386">MSHEDRPEPDRIEGAPHPRDTPRLFGQEAAEAEFLEAFNLGRLHHGWMITGPRGSGKATLAWSIARFLLATPDPAEDDGGMFGEALAPAQAESLAISPDHPVARRMAAGAEPGLFVLRRGVNENTGRLKAQITVDEARRLKNFFSLSSADGGRRVVIVDATDELNTSAANAILKLLEEPPARTTLLLVTHQPSGLLPTIRSRCRVLRLRPLDETAMQAALQQAGIQTQAPERLAALAEGSVGAAVQLANLDGLKLYAEWVAILDSLPRLDRARAQALAEAAAARGQEERRALLLALLDQALVRLALTGARGMPPQPEAAPGEAKAFARLAPDARSARLWAAEAQEIGARLRHGTAVNLDPSALILDTIFRLQKAAAGG</sequence>
<feature type="compositionally biased region" description="Basic and acidic residues" evidence="1">
    <location>
        <begin position="1"/>
        <end position="22"/>
    </location>
</feature>
<evidence type="ECO:0000256" key="1">
    <source>
        <dbReference type="SAM" id="MobiDB-lite"/>
    </source>
</evidence>
<dbReference type="Pfam" id="PF13177">
    <property type="entry name" value="DNA_pol3_delta2"/>
    <property type="match status" value="1"/>
</dbReference>
<keyword evidence="3" id="KW-0808">Transferase</keyword>
<evidence type="ECO:0000259" key="2">
    <source>
        <dbReference type="SMART" id="SM00382"/>
    </source>
</evidence>
<name>A0A1X6Z590_9RHOB</name>
<feature type="region of interest" description="Disordered" evidence="1">
    <location>
        <begin position="1"/>
        <end position="23"/>
    </location>
</feature>
<gene>
    <name evidence="3" type="primary">dnaX_1</name>
    <name evidence="3" type="ORF">PSM7751_01875</name>
</gene>
<dbReference type="InterPro" id="IPR027417">
    <property type="entry name" value="P-loop_NTPase"/>
</dbReference>
<accession>A0A1X6Z590</accession>
<feature type="domain" description="AAA+ ATPase" evidence="2">
    <location>
        <begin position="43"/>
        <end position="211"/>
    </location>
</feature>
<dbReference type="PANTHER" id="PTHR11669">
    <property type="entry name" value="REPLICATION FACTOR C / DNA POLYMERASE III GAMMA-TAU SUBUNIT"/>
    <property type="match status" value="1"/>
</dbReference>
<dbReference type="InterPro" id="IPR003593">
    <property type="entry name" value="AAA+_ATPase"/>
</dbReference>
<dbReference type="Gene3D" id="3.40.50.300">
    <property type="entry name" value="P-loop containing nucleotide triphosphate hydrolases"/>
    <property type="match status" value="1"/>
</dbReference>
<evidence type="ECO:0000313" key="3">
    <source>
        <dbReference type="EMBL" id="SLN40917.1"/>
    </source>
</evidence>
<dbReference type="PANTHER" id="PTHR11669:SF8">
    <property type="entry name" value="DNA POLYMERASE III SUBUNIT DELTA"/>
    <property type="match status" value="1"/>
</dbReference>
<keyword evidence="3" id="KW-0548">Nucleotidyltransferase</keyword>
<protein>
    <submittedName>
        <fullName evidence="3">DNA polymerase III subunit tau</fullName>
        <ecNumber evidence="3">2.7.7.7</ecNumber>
    </submittedName>
</protein>
<dbReference type="Proteomes" id="UP000193963">
    <property type="component" value="Unassembled WGS sequence"/>
</dbReference>
<organism evidence="3 4">
    <name type="scientific">Pseudooceanicola marinus</name>
    <dbReference type="NCBI Taxonomy" id="396013"/>
    <lineage>
        <taxon>Bacteria</taxon>
        <taxon>Pseudomonadati</taxon>
        <taxon>Pseudomonadota</taxon>
        <taxon>Alphaproteobacteria</taxon>
        <taxon>Rhodobacterales</taxon>
        <taxon>Paracoccaceae</taxon>
        <taxon>Pseudooceanicola</taxon>
    </lineage>
</organism>
<dbReference type="AlphaFoldDB" id="A0A1X6Z590"/>
<dbReference type="SUPFAM" id="SSF52540">
    <property type="entry name" value="P-loop containing nucleoside triphosphate hydrolases"/>
    <property type="match status" value="1"/>
</dbReference>
<dbReference type="GO" id="GO:0006261">
    <property type="term" value="P:DNA-templated DNA replication"/>
    <property type="evidence" value="ECO:0007669"/>
    <property type="project" value="TreeGrafter"/>
</dbReference>
<dbReference type="RefSeq" id="WP_085887728.1">
    <property type="nucleotide sequence ID" value="NZ_FWFN01000003.1"/>
</dbReference>
<dbReference type="GO" id="GO:0009360">
    <property type="term" value="C:DNA polymerase III complex"/>
    <property type="evidence" value="ECO:0007669"/>
    <property type="project" value="TreeGrafter"/>
</dbReference>
<dbReference type="OrthoDB" id="9811073at2"/>
<dbReference type="GO" id="GO:0003887">
    <property type="term" value="F:DNA-directed DNA polymerase activity"/>
    <property type="evidence" value="ECO:0007669"/>
    <property type="project" value="UniProtKB-EC"/>
</dbReference>
<dbReference type="EMBL" id="FWFN01000003">
    <property type="protein sequence ID" value="SLN40917.1"/>
    <property type="molecule type" value="Genomic_DNA"/>
</dbReference>
<dbReference type="SMART" id="SM00382">
    <property type="entry name" value="AAA"/>
    <property type="match status" value="1"/>
</dbReference>
<reference evidence="3 4" key="1">
    <citation type="submission" date="2017-03" db="EMBL/GenBank/DDBJ databases">
        <authorList>
            <person name="Afonso C.L."/>
            <person name="Miller P.J."/>
            <person name="Scott M.A."/>
            <person name="Spackman E."/>
            <person name="Goraichik I."/>
            <person name="Dimitrov K.M."/>
            <person name="Suarez D.L."/>
            <person name="Swayne D.E."/>
        </authorList>
    </citation>
    <scope>NUCLEOTIDE SEQUENCE [LARGE SCALE GENOMIC DNA]</scope>
    <source>
        <strain evidence="3 4">CECT 7751</strain>
    </source>
</reference>
<evidence type="ECO:0000313" key="4">
    <source>
        <dbReference type="Proteomes" id="UP000193963"/>
    </source>
</evidence>
<dbReference type="EC" id="2.7.7.7" evidence="3"/>